<accession>A0ABR3AKC8</accession>
<dbReference type="PANTHER" id="PTHR12378:SF80">
    <property type="entry name" value="IP06716P-RELATED"/>
    <property type="match status" value="1"/>
</dbReference>
<keyword evidence="7" id="KW-1185">Reference proteome</keyword>
<feature type="compositionally biased region" description="Basic and acidic residues" evidence="4">
    <location>
        <begin position="285"/>
        <end position="314"/>
    </location>
</feature>
<evidence type="ECO:0000256" key="2">
    <source>
        <dbReference type="ARBA" id="ARBA00022670"/>
    </source>
</evidence>
<dbReference type="Gene3D" id="3.90.1720.30">
    <property type="entry name" value="PPPDE domains"/>
    <property type="match status" value="1"/>
</dbReference>
<feature type="domain" description="PPPDE" evidence="5">
    <location>
        <begin position="21"/>
        <end position="164"/>
    </location>
</feature>
<dbReference type="Pfam" id="PF05903">
    <property type="entry name" value="Peptidase_C97"/>
    <property type="match status" value="1"/>
</dbReference>
<keyword evidence="2" id="KW-0645">Protease</keyword>
<proteinExistence type="inferred from homology"/>
<feature type="compositionally biased region" description="Basic and acidic residues" evidence="4">
    <location>
        <begin position="179"/>
        <end position="196"/>
    </location>
</feature>
<comment type="similarity">
    <text evidence="1">Belongs to the DeSI family.</text>
</comment>
<protein>
    <submittedName>
        <fullName evidence="6">PPPDE putative peptidase domain-containing protein</fullName>
    </submittedName>
</protein>
<comment type="caution">
    <text evidence="6">The sequence shown here is derived from an EMBL/GenBank/DDBJ whole genome shotgun (WGS) entry which is preliminary data.</text>
</comment>
<dbReference type="Proteomes" id="UP001448207">
    <property type="component" value="Unassembled WGS sequence"/>
</dbReference>
<dbReference type="EMBL" id="JBCLYO010000033">
    <property type="protein sequence ID" value="KAL0075960.1"/>
    <property type="molecule type" value="Genomic_DNA"/>
</dbReference>
<feature type="compositionally biased region" description="Acidic residues" evidence="4">
    <location>
        <begin position="198"/>
        <end position="207"/>
    </location>
</feature>
<dbReference type="SMART" id="SM01179">
    <property type="entry name" value="DUF862"/>
    <property type="match status" value="1"/>
</dbReference>
<organism evidence="6 7">
    <name type="scientific">Phycomyces blakesleeanus</name>
    <dbReference type="NCBI Taxonomy" id="4837"/>
    <lineage>
        <taxon>Eukaryota</taxon>
        <taxon>Fungi</taxon>
        <taxon>Fungi incertae sedis</taxon>
        <taxon>Mucoromycota</taxon>
        <taxon>Mucoromycotina</taxon>
        <taxon>Mucoromycetes</taxon>
        <taxon>Mucorales</taxon>
        <taxon>Phycomycetaceae</taxon>
        <taxon>Phycomyces</taxon>
    </lineage>
</organism>
<evidence type="ECO:0000256" key="4">
    <source>
        <dbReference type="SAM" id="MobiDB-lite"/>
    </source>
</evidence>
<evidence type="ECO:0000313" key="7">
    <source>
        <dbReference type="Proteomes" id="UP001448207"/>
    </source>
</evidence>
<feature type="compositionally biased region" description="Low complexity" evidence="4">
    <location>
        <begin position="258"/>
        <end position="284"/>
    </location>
</feature>
<dbReference type="PANTHER" id="PTHR12378">
    <property type="entry name" value="DESUMOYLATING ISOPEPTIDASE"/>
    <property type="match status" value="1"/>
</dbReference>
<dbReference type="InterPro" id="IPR008580">
    <property type="entry name" value="PPPDE_dom"/>
</dbReference>
<gene>
    <name evidence="6" type="ORF">J3Q64DRAFT_1877526</name>
</gene>
<reference evidence="6 7" key="1">
    <citation type="submission" date="2024-04" db="EMBL/GenBank/DDBJ databases">
        <title>Symmetric and asymmetric DNA N6-adenine methylation regulates different biological responses in Mucorales.</title>
        <authorList>
            <consortium name="Lawrence Berkeley National Laboratory"/>
            <person name="Lax C."/>
            <person name="Mondo S.J."/>
            <person name="Osorio-Concepcion M."/>
            <person name="Muszewska A."/>
            <person name="Corrochano-Luque M."/>
            <person name="Gutierrez G."/>
            <person name="Riley R."/>
            <person name="Lipzen A."/>
            <person name="Guo J."/>
            <person name="Hundley H."/>
            <person name="Amirebrahimi M."/>
            <person name="Ng V."/>
            <person name="Lorenzo-Gutierrez D."/>
            <person name="Binder U."/>
            <person name="Yang J."/>
            <person name="Song Y."/>
            <person name="Canovas D."/>
            <person name="Navarro E."/>
            <person name="Freitag M."/>
            <person name="Gabaldon T."/>
            <person name="Grigoriev I.V."/>
            <person name="Corrochano L.M."/>
            <person name="Nicolas F.E."/>
            <person name="Garre V."/>
        </authorList>
    </citation>
    <scope>NUCLEOTIDE SEQUENCE [LARGE SCALE GENOMIC DNA]</scope>
    <source>
        <strain evidence="6 7">L51</strain>
    </source>
</reference>
<evidence type="ECO:0000259" key="5">
    <source>
        <dbReference type="PROSITE" id="PS51858"/>
    </source>
</evidence>
<evidence type="ECO:0000256" key="3">
    <source>
        <dbReference type="ARBA" id="ARBA00022801"/>
    </source>
</evidence>
<dbReference type="InterPro" id="IPR042266">
    <property type="entry name" value="PPPDE_sf"/>
</dbReference>
<feature type="compositionally biased region" description="Acidic residues" evidence="4">
    <location>
        <begin position="169"/>
        <end position="178"/>
    </location>
</feature>
<sequence length="333" mass="37959">MFSIFSNCTDPVPEDSSAASRRVFINVYDMVQPSLITSVGYFALGVGIYHSGLELDDREYCFGGHERIDETGVFVMEPRVGPPNVLYKRSIDMGCTAYTEEEIQDILITLSKDFVGPSYSLLKRNCNHFSSKLCLLLTGRPAPSWINRAAHLGTFFPCIITDDLVQPPDFDDSSEEENDVHHDHSNVRNNQDHYADDYSYDNDDNDNDTNNNKNSRHIDNENEDYNDVCPTTSLLHNDKLNWTTGKSVRNIHASGIWSSKKSLSPSPIIPYQDQDQNQSQNQDHNQNKDQDQDQGQGKDQDQGQDHGNNNDKRQIMKRSKYSLFRYKSNSKDN</sequence>
<evidence type="ECO:0000256" key="1">
    <source>
        <dbReference type="ARBA" id="ARBA00008140"/>
    </source>
</evidence>
<evidence type="ECO:0000313" key="6">
    <source>
        <dbReference type="EMBL" id="KAL0075960.1"/>
    </source>
</evidence>
<dbReference type="PROSITE" id="PS51858">
    <property type="entry name" value="PPPDE"/>
    <property type="match status" value="1"/>
</dbReference>
<name>A0ABR3AKC8_PHYBL</name>
<feature type="region of interest" description="Disordered" evidence="4">
    <location>
        <begin position="258"/>
        <end position="333"/>
    </location>
</feature>
<keyword evidence="3" id="KW-0378">Hydrolase</keyword>
<feature type="region of interest" description="Disordered" evidence="4">
    <location>
        <begin position="167"/>
        <end position="224"/>
    </location>
</feature>